<evidence type="ECO:0000313" key="4">
    <source>
        <dbReference type="Proteomes" id="UP000887574"/>
    </source>
</evidence>
<dbReference type="Pfam" id="PF14008">
    <property type="entry name" value="Metallophos_C"/>
    <property type="match status" value="1"/>
</dbReference>
<accession>A0A915CX44</accession>
<feature type="domain" description="Calcineurin-like phosphoesterase" evidence="2">
    <location>
        <begin position="19"/>
        <end position="224"/>
    </location>
</feature>
<dbReference type="InterPro" id="IPR025733">
    <property type="entry name" value="PAPs_C"/>
</dbReference>
<dbReference type="WBParaSite" id="jg1325">
    <property type="protein sequence ID" value="jg1325"/>
    <property type="gene ID" value="jg1325"/>
</dbReference>
<sequence length="374" mass="42035">MTLFTTTELGQINKAGVIICIFGDLGYLNGTALPYIQTGVQNNEFDMVIHVGDLAYDLHTDNGDRGDQFMRQIEPIAAYVPYMVVAGNHEDDDHNFTNYASRFNMPNSPFQDSQVYSVDVGPVHLLGISTEYHGFFYKYGVDLVFAQNEWLEQDLKKANANRAKVPWIISYQHRPFYCSNQNSFECRAFENRLIRTGFISMPGFEQLLVDAGVDLGFWGHEHSYERFYPLSARKVYNLTDDPYHNAAAPVYIVTGSAGCHSGHALFDEATVPGSVKQLNDYGYTLLHVHNFTHLHIEQISVEGDAHVIDSVWLTKDLGHIPNTQFAITKPYVPFPEWMDDTGAGVKCISKDSDCGQQGKFGPKALEILKMNALP</sequence>
<dbReference type="Pfam" id="PF00149">
    <property type="entry name" value="Metallophos"/>
    <property type="match status" value="1"/>
</dbReference>
<dbReference type="PANTHER" id="PTHR45867">
    <property type="entry name" value="PURPLE ACID PHOSPHATASE"/>
    <property type="match status" value="1"/>
</dbReference>
<dbReference type="Gene3D" id="3.60.21.10">
    <property type="match status" value="1"/>
</dbReference>
<evidence type="ECO:0000259" key="3">
    <source>
        <dbReference type="Pfam" id="PF14008"/>
    </source>
</evidence>
<proteinExistence type="predicted"/>
<dbReference type="AlphaFoldDB" id="A0A915CX44"/>
<dbReference type="InterPro" id="IPR041792">
    <property type="entry name" value="MPP_PAP"/>
</dbReference>
<evidence type="ECO:0000259" key="2">
    <source>
        <dbReference type="Pfam" id="PF00149"/>
    </source>
</evidence>
<dbReference type="Proteomes" id="UP000887574">
    <property type="component" value="Unplaced"/>
</dbReference>
<dbReference type="CDD" id="cd00839">
    <property type="entry name" value="MPP_PAPs"/>
    <property type="match status" value="1"/>
</dbReference>
<keyword evidence="1" id="KW-0325">Glycoprotein</keyword>
<evidence type="ECO:0000313" key="5">
    <source>
        <dbReference type="WBParaSite" id="jg1325"/>
    </source>
</evidence>
<organism evidence="4 5">
    <name type="scientific">Ditylenchus dipsaci</name>
    <dbReference type="NCBI Taxonomy" id="166011"/>
    <lineage>
        <taxon>Eukaryota</taxon>
        <taxon>Metazoa</taxon>
        <taxon>Ecdysozoa</taxon>
        <taxon>Nematoda</taxon>
        <taxon>Chromadorea</taxon>
        <taxon>Rhabditida</taxon>
        <taxon>Tylenchina</taxon>
        <taxon>Tylenchomorpha</taxon>
        <taxon>Sphaerularioidea</taxon>
        <taxon>Anguinidae</taxon>
        <taxon>Anguininae</taxon>
        <taxon>Ditylenchus</taxon>
    </lineage>
</organism>
<feature type="domain" description="Purple acid phosphatase C-terminal" evidence="3">
    <location>
        <begin position="248"/>
        <end position="310"/>
    </location>
</feature>
<name>A0A915CX44_9BILA</name>
<reference evidence="5" key="1">
    <citation type="submission" date="2022-11" db="UniProtKB">
        <authorList>
            <consortium name="WormBaseParasite"/>
        </authorList>
    </citation>
    <scope>IDENTIFICATION</scope>
</reference>
<dbReference type="InterPro" id="IPR004843">
    <property type="entry name" value="Calcineurin-like_PHP"/>
</dbReference>
<dbReference type="InterPro" id="IPR029052">
    <property type="entry name" value="Metallo-depent_PP-like"/>
</dbReference>
<dbReference type="GO" id="GO:0016787">
    <property type="term" value="F:hydrolase activity"/>
    <property type="evidence" value="ECO:0007669"/>
    <property type="project" value="InterPro"/>
</dbReference>
<protein>
    <submittedName>
        <fullName evidence="5">Purple acid phosphatase</fullName>
    </submittedName>
</protein>
<evidence type="ECO:0000256" key="1">
    <source>
        <dbReference type="ARBA" id="ARBA00023180"/>
    </source>
</evidence>
<dbReference type="SUPFAM" id="SSF56300">
    <property type="entry name" value="Metallo-dependent phosphatases"/>
    <property type="match status" value="1"/>
</dbReference>
<keyword evidence="4" id="KW-1185">Reference proteome</keyword>
<dbReference type="PANTHER" id="PTHR45867:SF10">
    <property type="entry name" value="PURPLE ACID PHOSPHATASE"/>
    <property type="match status" value="1"/>
</dbReference>